<dbReference type="InterPro" id="IPR036097">
    <property type="entry name" value="HisK_dim/P_sf"/>
</dbReference>
<feature type="domain" description="HAMP" evidence="16">
    <location>
        <begin position="201"/>
        <end position="253"/>
    </location>
</feature>
<dbReference type="SMART" id="SM00388">
    <property type="entry name" value="HisKA"/>
    <property type="match status" value="1"/>
</dbReference>
<dbReference type="InterPro" id="IPR004358">
    <property type="entry name" value="Sig_transdc_His_kin-like_C"/>
</dbReference>
<dbReference type="Pfam" id="PF00672">
    <property type="entry name" value="HAMP"/>
    <property type="match status" value="1"/>
</dbReference>
<dbReference type="PANTHER" id="PTHR43065:SF46">
    <property type="entry name" value="C4-DICARBOXYLATE TRANSPORT SENSOR PROTEIN DCTB"/>
    <property type="match status" value="1"/>
</dbReference>
<dbReference type="CDD" id="cd00130">
    <property type="entry name" value="PAS"/>
    <property type="match status" value="4"/>
</dbReference>
<evidence type="ECO:0000256" key="1">
    <source>
        <dbReference type="ARBA" id="ARBA00000085"/>
    </source>
</evidence>
<feature type="domain" description="Histidine kinase" evidence="12">
    <location>
        <begin position="778"/>
        <end position="987"/>
    </location>
</feature>
<dbReference type="Pfam" id="PF08448">
    <property type="entry name" value="PAS_4"/>
    <property type="match status" value="1"/>
</dbReference>
<dbReference type="InterPro" id="IPR003660">
    <property type="entry name" value="HAMP_dom"/>
</dbReference>
<evidence type="ECO:0000259" key="14">
    <source>
        <dbReference type="PROSITE" id="PS50112"/>
    </source>
</evidence>
<dbReference type="InterPro" id="IPR003594">
    <property type="entry name" value="HATPase_dom"/>
</dbReference>
<comment type="subcellular location">
    <subcellularLocation>
        <location evidence="2">Membrane</location>
    </subcellularLocation>
</comment>
<dbReference type="SMART" id="SM00448">
    <property type="entry name" value="REC"/>
    <property type="match status" value="1"/>
</dbReference>
<gene>
    <name evidence="17" type="ORF">GETHLI_25470</name>
</gene>
<feature type="domain" description="PAS" evidence="14">
    <location>
        <begin position="640"/>
        <end position="679"/>
    </location>
</feature>
<keyword evidence="5" id="KW-0808">Transferase</keyword>
<dbReference type="Pfam" id="PF00989">
    <property type="entry name" value="PAS"/>
    <property type="match status" value="1"/>
</dbReference>
<feature type="domain" description="PAS" evidence="14">
    <location>
        <begin position="513"/>
        <end position="568"/>
    </location>
</feature>
<keyword evidence="18" id="KW-1185">Reference proteome</keyword>
<evidence type="ECO:0000256" key="4">
    <source>
        <dbReference type="ARBA" id="ARBA00022553"/>
    </source>
</evidence>
<dbReference type="Gene3D" id="3.30.565.10">
    <property type="entry name" value="Histidine kinase-like ATPase, C-terminal domain"/>
    <property type="match status" value="1"/>
</dbReference>
<keyword evidence="9" id="KW-0902">Two-component regulatory system</keyword>
<evidence type="ECO:0000313" key="17">
    <source>
        <dbReference type="EMBL" id="GLH74045.1"/>
    </source>
</evidence>
<proteinExistence type="predicted"/>
<keyword evidence="4 10" id="KW-0597">Phosphoprotein</keyword>
<dbReference type="PROSITE" id="PS50113">
    <property type="entry name" value="PAC"/>
    <property type="match status" value="3"/>
</dbReference>
<keyword evidence="11" id="KW-0812">Transmembrane</keyword>
<evidence type="ECO:0000256" key="11">
    <source>
        <dbReference type="SAM" id="Phobius"/>
    </source>
</evidence>
<dbReference type="Pfam" id="PF02518">
    <property type="entry name" value="HATPase_c"/>
    <property type="match status" value="1"/>
</dbReference>
<dbReference type="Pfam" id="PF08447">
    <property type="entry name" value="PAS_3"/>
    <property type="match status" value="1"/>
</dbReference>
<keyword evidence="8" id="KW-0067">ATP-binding</keyword>
<evidence type="ECO:0000313" key="18">
    <source>
        <dbReference type="Proteomes" id="UP001165069"/>
    </source>
</evidence>
<evidence type="ECO:0000256" key="2">
    <source>
        <dbReference type="ARBA" id="ARBA00004370"/>
    </source>
</evidence>
<comment type="caution">
    <text evidence="17">The sequence shown here is derived from an EMBL/GenBank/DDBJ whole genome shotgun (WGS) entry which is preliminary data.</text>
</comment>
<evidence type="ECO:0000259" key="16">
    <source>
        <dbReference type="PROSITE" id="PS50885"/>
    </source>
</evidence>
<evidence type="ECO:0000256" key="6">
    <source>
        <dbReference type="ARBA" id="ARBA00022741"/>
    </source>
</evidence>
<dbReference type="Gene3D" id="3.30.450.20">
    <property type="entry name" value="PAS domain"/>
    <property type="match status" value="4"/>
</dbReference>
<dbReference type="SUPFAM" id="SSF52172">
    <property type="entry name" value="CheY-like"/>
    <property type="match status" value="1"/>
</dbReference>
<dbReference type="Gene3D" id="3.40.50.2300">
    <property type="match status" value="1"/>
</dbReference>
<dbReference type="Pfam" id="PF00072">
    <property type="entry name" value="Response_reg"/>
    <property type="match status" value="1"/>
</dbReference>
<keyword evidence="11" id="KW-1133">Transmembrane helix</keyword>
<feature type="domain" description="PAC" evidence="15">
    <location>
        <begin position="584"/>
        <end position="636"/>
    </location>
</feature>
<feature type="domain" description="Response regulatory" evidence="13">
    <location>
        <begin position="1007"/>
        <end position="1122"/>
    </location>
</feature>
<organism evidence="17 18">
    <name type="scientific">Geothrix limicola</name>
    <dbReference type="NCBI Taxonomy" id="2927978"/>
    <lineage>
        <taxon>Bacteria</taxon>
        <taxon>Pseudomonadati</taxon>
        <taxon>Acidobacteriota</taxon>
        <taxon>Holophagae</taxon>
        <taxon>Holophagales</taxon>
        <taxon>Holophagaceae</taxon>
        <taxon>Geothrix</taxon>
    </lineage>
</organism>
<protein>
    <recommendedName>
        <fullName evidence="3">histidine kinase</fullName>
        <ecNumber evidence="3">2.7.13.3</ecNumber>
    </recommendedName>
</protein>
<evidence type="ECO:0000256" key="3">
    <source>
        <dbReference type="ARBA" id="ARBA00012438"/>
    </source>
</evidence>
<dbReference type="Pfam" id="PF13426">
    <property type="entry name" value="PAS_9"/>
    <property type="match status" value="1"/>
</dbReference>
<name>A0ABQ5QIN2_9BACT</name>
<dbReference type="InterPro" id="IPR036890">
    <property type="entry name" value="HATPase_C_sf"/>
</dbReference>
<dbReference type="CDD" id="cd17546">
    <property type="entry name" value="REC_hyHK_CKI1_RcsC-like"/>
    <property type="match status" value="1"/>
</dbReference>
<keyword evidence="6" id="KW-0547">Nucleotide-binding</keyword>
<dbReference type="InterPro" id="IPR011006">
    <property type="entry name" value="CheY-like_superfamily"/>
</dbReference>
<evidence type="ECO:0000256" key="5">
    <source>
        <dbReference type="ARBA" id="ARBA00022679"/>
    </source>
</evidence>
<dbReference type="SMART" id="SM00091">
    <property type="entry name" value="PAS"/>
    <property type="match status" value="4"/>
</dbReference>
<evidence type="ECO:0000259" key="12">
    <source>
        <dbReference type="PROSITE" id="PS50109"/>
    </source>
</evidence>
<dbReference type="InterPro" id="IPR013767">
    <property type="entry name" value="PAS_fold"/>
</dbReference>
<sequence>MASRIRLRLAIPLLLSAMAILGCAAFVSLHYARELDRVMKDTAAVLEVQSFAMRNSLADLLARGERELAERRFTDAALDPRIRAMALVDGEGRVRFSTQRQWIGGPSSAVEGFDGAEASRLLAEHRDRLGASGEASLAGYFPMELDLVPGTLRDQREGLLFISFDLSSSFAQERHQLMVEALWILAAWFLVALLLFVLMDALVTRKVDHLLHTMAQVEKGALRARTGFKGEDELSRLGKAFDRLLDQIVENQAELQNRELGFQRMVMAAPIPVGVCTAAGKIEFINPRFEALFGYTQADIPDLDHWWKLAYPDPDYRAQVLKSWTEGVDRAQAEDGDLNLDQMYDITCKNGTRRTIEIQGTPVGDRVLVIFNDLTERVQAERRVRASESRLRSILESEPECVKVVSREGRLLDMNAAGLAMVEAERLDQVQGQPLLDLVVPEHREAFLAISNKALRGEPATGEFEMVGLKGARRWMDTHAAPLRDENGQITSYLAVTRDITERKRADEALREASAYARTLIETSLDPLVTISPEGTITDVNTATEKITGLTRDHLIGQDFAGFFTDPEMARAGYRQVFSAGHVLDYPLAVRHVSGQITEVLYNASVYRNKAGEVLGVFAAARDITKRKRAEEMLRKAYAALEQSPVTVIITDTAGHIEYVNSACLHASGYTMEELGGQTPRIFKSGETSASDYRTLWETLLAGRVWEGRFHNRRKDGSLYWEQAKISPLRNDGGEITHFVAVKEDITETLKREAERRQMEAQMAQSQKLESLGSLAGGVAHDMNNVLAAILSLASIQQMEAPEGTPLRKSLDTIEKACLRGRALVQGLLGFARKGLAEESLVNLNDLVRDQVALLERTTLQKVSLEMDLANDIRSIQGDPSSLSHALMNLCVNAVDAMPEGGTLTLRTHNEGVGSVCLEVGDTGVGMSPEVLEKALDPFFTTKPQGKGTGLGLSIVHGAVKAHRGTLVLDSHPGAGTVVRICLPASLQEGQAVAPLSAAPAAASARNILVVDDDELLQQSTCQLLELLGHRPTLATSGEEAVKVVEEGLALDAVILDLNMPGMGGAAALVRIRELRPSLPVFLATGRADEEALDLVRRIPCVTLLAKPYALAKLKSLLRELG</sequence>
<keyword evidence="11" id="KW-0472">Membrane</keyword>
<dbReference type="InterPro" id="IPR001610">
    <property type="entry name" value="PAC"/>
</dbReference>
<accession>A0ABQ5QIN2</accession>
<dbReference type="SUPFAM" id="SSF55785">
    <property type="entry name" value="PYP-like sensor domain (PAS domain)"/>
    <property type="match status" value="4"/>
</dbReference>
<dbReference type="PROSITE" id="PS50109">
    <property type="entry name" value="HIS_KIN"/>
    <property type="match status" value="1"/>
</dbReference>
<feature type="domain" description="PAS" evidence="14">
    <location>
        <begin position="387"/>
        <end position="458"/>
    </location>
</feature>
<dbReference type="PROSITE" id="PS51257">
    <property type="entry name" value="PROKAR_LIPOPROTEIN"/>
    <property type="match status" value="1"/>
</dbReference>
<evidence type="ECO:0000256" key="9">
    <source>
        <dbReference type="ARBA" id="ARBA00023012"/>
    </source>
</evidence>
<evidence type="ECO:0000256" key="10">
    <source>
        <dbReference type="PROSITE-ProRule" id="PRU00169"/>
    </source>
</evidence>
<dbReference type="SUPFAM" id="SSF55874">
    <property type="entry name" value="ATPase domain of HSP90 chaperone/DNA topoisomerase II/histidine kinase"/>
    <property type="match status" value="1"/>
</dbReference>
<dbReference type="InterPro" id="IPR005467">
    <property type="entry name" value="His_kinase_dom"/>
</dbReference>
<dbReference type="SMART" id="SM00387">
    <property type="entry name" value="HATPase_c"/>
    <property type="match status" value="1"/>
</dbReference>
<comment type="catalytic activity">
    <reaction evidence="1">
        <text>ATP + protein L-histidine = ADP + protein N-phospho-L-histidine.</text>
        <dbReference type="EC" id="2.7.13.3"/>
    </reaction>
</comment>
<dbReference type="Proteomes" id="UP001165069">
    <property type="component" value="Unassembled WGS sequence"/>
</dbReference>
<dbReference type="InterPro" id="IPR000014">
    <property type="entry name" value="PAS"/>
</dbReference>
<dbReference type="InterPro" id="IPR013656">
    <property type="entry name" value="PAS_4"/>
</dbReference>
<dbReference type="InterPro" id="IPR003661">
    <property type="entry name" value="HisK_dim/P_dom"/>
</dbReference>
<dbReference type="Gene3D" id="1.10.287.130">
    <property type="match status" value="1"/>
</dbReference>
<evidence type="ECO:0000259" key="15">
    <source>
        <dbReference type="PROSITE" id="PS50113"/>
    </source>
</evidence>
<dbReference type="EC" id="2.7.13.3" evidence="3"/>
<feature type="modified residue" description="4-aspartylphosphate" evidence="10">
    <location>
        <position position="1057"/>
    </location>
</feature>
<dbReference type="InterPro" id="IPR000700">
    <property type="entry name" value="PAS-assoc_C"/>
</dbReference>
<dbReference type="InterPro" id="IPR001789">
    <property type="entry name" value="Sig_transdc_resp-reg_receiver"/>
</dbReference>
<feature type="transmembrane region" description="Helical" evidence="11">
    <location>
        <begin position="181"/>
        <end position="203"/>
    </location>
</feature>
<dbReference type="PRINTS" id="PR00344">
    <property type="entry name" value="BCTRLSENSOR"/>
</dbReference>
<evidence type="ECO:0000256" key="8">
    <source>
        <dbReference type="ARBA" id="ARBA00022840"/>
    </source>
</evidence>
<dbReference type="CDD" id="cd00082">
    <property type="entry name" value="HisKA"/>
    <property type="match status" value="1"/>
</dbReference>
<dbReference type="SMART" id="SM00086">
    <property type="entry name" value="PAC"/>
    <property type="match status" value="4"/>
</dbReference>
<dbReference type="PROSITE" id="PS50112">
    <property type="entry name" value="PAS"/>
    <property type="match status" value="4"/>
</dbReference>
<keyword evidence="7" id="KW-0418">Kinase</keyword>
<evidence type="ECO:0000259" key="13">
    <source>
        <dbReference type="PROSITE" id="PS50110"/>
    </source>
</evidence>
<dbReference type="EMBL" id="BSDE01000005">
    <property type="protein sequence ID" value="GLH74045.1"/>
    <property type="molecule type" value="Genomic_DNA"/>
</dbReference>
<dbReference type="InterPro" id="IPR035965">
    <property type="entry name" value="PAS-like_dom_sf"/>
</dbReference>
<dbReference type="RefSeq" id="WP_285575892.1">
    <property type="nucleotide sequence ID" value="NZ_BSDE01000005.1"/>
</dbReference>
<feature type="domain" description="PAS" evidence="14">
    <location>
        <begin position="258"/>
        <end position="313"/>
    </location>
</feature>
<dbReference type="PROSITE" id="PS50110">
    <property type="entry name" value="RESPONSE_REGULATORY"/>
    <property type="match status" value="1"/>
</dbReference>
<dbReference type="SUPFAM" id="SSF47384">
    <property type="entry name" value="Homodimeric domain of signal transducing histidine kinase"/>
    <property type="match status" value="1"/>
</dbReference>
<dbReference type="NCBIfam" id="TIGR00229">
    <property type="entry name" value="sensory_box"/>
    <property type="match status" value="4"/>
</dbReference>
<dbReference type="PROSITE" id="PS50885">
    <property type="entry name" value="HAMP"/>
    <property type="match status" value="1"/>
</dbReference>
<dbReference type="InterPro" id="IPR013655">
    <property type="entry name" value="PAS_fold_3"/>
</dbReference>
<dbReference type="CDD" id="cd06225">
    <property type="entry name" value="HAMP"/>
    <property type="match status" value="1"/>
</dbReference>
<feature type="domain" description="PAC" evidence="15">
    <location>
        <begin position="704"/>
        <end position="758"/>
    </location>
</feature>
<dbReference type="PANTHER" id="PTHR43065">
    <property type="entry name" value="SENSOR HISTIDINE KINASE"/>
    <property type="match status" value="1"/>
</dbReference>
<evidence type="ECO:0000256" key="7">
    <source>
        <dbReference type="ARBA" id="ARBA00022777"/>
    </source>
</evidence>
<reference evidence="17 18" key="1">
    <citation type="journal article" date="2023" name="Antonie Van Leeuwenhoek">
        <title>Mesoterricola silvestris gen. nov., sp. nov., Mesoterricola sediminis sp. nov., Geothrix oryzae sp. nov., Geothrix edaphica sp. nov., Geothrix rubra sp. nov., and Geothrix limicola sp. nov., six novel members of Acidobacteriota isolated from soils.</title>
        <authorList>
            <person name="Itoh H."/>
            <person name="Sugisawa Y."/>
            <person name="Mise K."/>
            <person name="Xu Z."/>
            <person name="Kuniyasu M."/>
            <person name="Ushijima N."/>
            <person name="Kawano K."/>
            <person name="Kobayashi E."/>
            <person name="Shiratori Y."/>
            <person name="Masuda Y."/>
            <person name="Senoo K."/>
        </authorList>
    </citation>
    <scope>NUCLEOTIDE SEQUENCE [LARGE SCALE GENOMIC DNA]</scope>
    <source>
        <strain evidence="17 18">Red804</strain>
    </source>
</reference>
<feature type="domain" description="PAC" evidence="15">
    <location>
        <begin position="460"/>
        <end position="512"/>
    </location>
</feature>
<dbReference type="Gene3D" id="6.10.340.10">
    <property type="match status" value="1"/>
</dbReference>